<comment type="similarity">
    <text evidence="3 10 11">Belongs to the ATPase epsilon chain family.</text>
</comment>
<dbReference type="InterPro" id="IPR001469">
    <property type="entry name" value="ATP_synth_F1_dsu/esu"/>
</dbReference>
<keyword evidence="5 10" id="KW-0813">Transport</keyword>
<evidence type="ECO:0000256" key="5">
    <source>
        <dbReference type="ARBA" id="ARBA00022448"/>
    </source>
</evidence>
<evidence type="ECO:0000256" key="8">
    <source>
        <dbReference type="ARBA" id="ARBA00023196"/>
    </source>
</evidence>
<feature type="coiled-coil region" evidence="12">
    <location>
        <begin position="99"/>
        <end position="135"/>
    </location>
</feature>
<dbReference type="Pfam" id="PF02823">
    <property type="entry name" value="ATP-synt_DE_N"/>
    <property type="match status" value="1"/>
</dbReference>
<accession>A0A7V2B255</accession>
<dbReference type="PANTHER" id="PTHR13822:SF10">
    <property type="entry name" value="ATP SYNTHASE EPSILON CHAIN, CHLOROPLASTIC"/>
    <property type="match status" value="1"/>
</dbReference>
<dbReference type="HAMAP" id="MF_00530">
    <property type="entry name" value="ATP_synth_epsil_bac"/>
    <property type="match status" value="1"/>
</dbReference>
<keyword evidence="6 10" id="KW-0406">Ion transport</keyword>
<feature type="domain" description="ATP synthase epsilon subunit C-terminal" evidence="13">
    <location>
        <begin position="89"/>
        <end position="132"/>
    </location>
</feature>
<evidence type="ECO:0000256" key="11">
    <source>
        <dbReference type="RuleBase" id="RU003656"/>
    </source>
</evidence>
<evidence type="ECO:0000256" key="7">
    <source>
        <dbReference type="ARBA" id="ARBA00023136"/>
    </source>
</evidence>
<keyword evidence="10" id="KW-1003">Cell membrane</keyword>
<dbReference type="SUPFAM" id="SSF46604">
    <property type="entry name" value="Epsilon subunit of F1F0-ATP synthase C-terminal domain"/>
    <property type="match status" value="1"/>
</dbReference>
<dbReference type="NCBIfam" id="NF009980">
    <property type="entry name" value="PRK13446.1"/>
    <property type="match status" value="1"/>
</dbReference>
<dbReference type="InterPro" id="IPR020547">
    <property type="entry name" value="ATP_synth_F1_esu_C"/>
</dbReference>
<sequence>MARTLFVEIVTPDRRVFRGEALSVRAPGVEGSFEVLYNHAPMVAAITVGPLFVTTPSGERITFATSGGFVEVLGNRVTVLAETAEPASEIDVERARAAEQRALDRLHNAQSAEERAEAEAALERARNRLRIAMGQVGQRMHP</sequence>
<dbReference type="EMBL" id="DSGB01000006">
    <property type="protein sequence ID" value="HER96927.1"/>
    <property type="molecule type" value="Genomic_DNA"/>
</dbReference>
<evidence type="ECO:0000256" key="9">
    <source>
        <dbReference type="ARBA" id="ARBA00023310"/>
    </source>
</evidence>
<evidence type="ECO:0000259" key="13">
    <source>
        <dbReference type="Pfam" id="PF00401"/>
    </source>
</evidence>
<evidence type="ECO:0000256" key="2">
    <source>
        <dbReference type="ARBA" id="ARBA00004202"/>
    </source>
</evidence>
<dbReference type="InterPro" id="IPR036771">
    <property type="entry name" value="ATPsynth_dsu/esu_N"/>
</dbReference>
<dbReference type="Gene3D" id="2.60.15.10">
    <property type="entry name" value="F0F1 ATP synthase delta/epsilon subunit, N-terminal"/>
    <property type="match status" value="1"/>
</dbReference>
<dbReference type="Pfam" id="PF00401">
    <property type="entry name" value="ATP-synt_DE"/>
    <property type="match status" value="1"/>
</dbReference>
<evidence type="ECO:0000256" key="3">
    <source>
        <dbReference type="ARBA" id="ARBA00005712"/>
    </source>
</evidence>
<evidence type="ECO:0000256" key="10">
    <source>
        <dbReference type="HAMAP-Rule" id="MF_00530"/>
    </source>
</evidence>
<protein>
    <recommendedName>
        <fullName evidence="10">ATP synthase epsilon chain</fullName>
    </recommendedName>
    <alternativeName>
        <fullName evidence="10">ATP synthase F1 sector epsilon subunit</fullName>
    </alternativeName>
    <alternativeName>
        <fullName evidence="10">F-ATPase epsilon subunit</fullName>
    </alternativeName>
</protein>
<reference evidence="15" key="1">
    <citation type="journal article" date="2020" name="mSystems">
        <title>Genome- and Community-Level Interaction Insights into Carbon Utilization and Element Cycling Functions of Hydrothermarchaeota in Hydrothermal Sediment.</title>
        <authorList>
            <person name="Zhou Z."/>
            <person name="Liu Y."/>
            <person name="Xu W."/>
            <person name="Pan J."/>
            <person name="Luo Z.H."/>
            <person name="Li M."/>
        </authorList>
    </citation>
    <scope>NUCLEOTIDE SEQUENCE [LARGE SCALE GENOMIC DNA]</scope>
    <source>
        <strain evidence="15">SpSt-143</strain>
    </source>
</reference>
<evidence type="ECO:0000256" key="4">
    <source>
        <dbReference type="ARBA" id="ARBA00011648"/>
    </source>
</evidence>
<evidence type="ECO:0000256" key="6">
    <source>
        <dbReference type="ARBA" id="ARBA00023065"/>
    </source>
</evidence>
<evidence type="ECO:0000256" key="1">
    <source>
        <dbReference type="ARBA" id="ARBA00003543"/>
    </source>
</evidence>
<comment type="subcellular location">
    <subcellularLocation>
        <location evidence="2 10">Cell membrane</location>
        <topology evidence="2 10">Peripheral membrane protein</topology>
    </subcellularLocation>
</comment>
<dbReference type="PANTHER" id="PTHR13822">
    <property type="entry name" value="ATP SYNTHASE DELTA/EPSILON CHAIN"/>
    <property type="match status" value="1"/>
</dbReference>
<dbReference type="SUPFAM" id="SSF51344">
    <property type="entry name" value="Epsilon subunit of F1F0-ATP synthase N-terminal domain"/>
    <property type="match status" value="1"/>
</dbReference>
<dbReference type="GO" id="GO:0046933">
    <property type="term" value="F:proton-transporting ATP synthase activity, rotational mechanism"/>
    <property type="evidence" value="ECO:0007669"/>
    <property type="project" value="UniProtKB-UniRule"/>
</dbReference>
<dbReference type="GO" id="GO:0005886">
    <property type="term" value="C:plasma membrane"/>
    <property type="evidence" value="ECO:0007669"/>
    <property type="project" value="UniProtKB-SubCell"/>
</dbReference>
<comment type="function">
    <text evidence="1 10">Produces ATP from ADP in the presence of a proton gradient across the membrane.</text>
</comment>
<dbReference type="GO" id="GO:0005524">
    <property type="term" value="F:ATP binding"/>
    <property type="evidence" value="ECO:0007669"/>
    <property type="project" value="UniProtKB-UniRule"/>
</dbReference>
<comment type="caution">
    <text evidence="15">The sequence shown here is derived from an EMBL/GenBank/DDBJ whole genome shotgun (WGS) entry which is preliminary data.</text>
</comment>
<dbReference type="GO" id="GO:0045259">
    <property type="term" value="C:proton-transporting ATP synthase complex"/>
    <property type="evidence" value="ECO:0007669"/>
    <property type="project" value="UniProtKB-KW"/>
</dbReference>
<dbReference type="NCBIfam" id="TIGR01216">
    <property type="entry name" value="ATP_synt_epsi"/>
    <property type="match status" value="1"/>
</dbReference>
<dbReference type="InterPro" id="IPR020546">
    <property type="entry name" value="ATP_synth_F1_dsu/esu_N"/>
</dbReference>
<dbReference type="CDD" id="cd12152">
    <property type="entry name" value="F1-ATPase_delta"/>
    <property type="match status" value="1"/>
</dbReference>
<keyword evidence="7 10" id="KW-0472">Membrane</keyword>
<keyword evidence="9 10" id="KW-0066">ATP synthesis</keyword>
<name>A0A7V2B255_RHOMR</name>
<keyword evidence="8 10" id="KW-0139">CF(1)</keyword>
<organism evidence="15">
    <name type="scientific">Rhodothermus marinus</name>
    <name type="common">Rhodothermus obamensis</name>
    <dbReference type="NCBI Taxonomy" id="29549"/>
    <lineage>
        <taxon>Bacteria</taxon>
        <taxon>Pseudomonadati</taxon>
        <taxon>Rhodothermota</taxon>
        <taxon>Rhodothermia</taxon>
        <taxon>Rhodothermales</taxon>
        <taxon>Rhodothermaceae</taxon>
        <taxon>Rhodothermus</taxon>
    </lineage>
</organism>
<evidence type="ECO:0000259" key="14">
    <source>
        <dbReference type="Pfam" id="PF02823"/>
    </source>
</evidence>
<evidence type="ECO:0000256" key="12">
    <source>
        <dbReference type="SAM" id="Coils"/>
    </source>
</evidence>
<evidence type="ECO:0000313" key="15">
    <source>
        <dbReference type="EMBL" id="HER96927.1"/>
    </source>
</evidence>
<feature type="domain" description="ATP synthase F1 complex delta/epsilon subunit N-terminal" evidence="14">
    <location>
        <begin position="6"/>
        <end position="84"/>
    </location>
</feature>
<gene>
    <name evidence="10" type="primary">atpC</name>
    <name evidence="15" type="ORF">ENO59_10535</name>
</gene>
<dbReference type="InterPro" id="IPR036794">
    <property type="entry name" value="ATP_F1_dsu/esu_C_sf"/>
</dbReference>
<keyword evidence="10" id="KW-0375">Hydrogen ion transport</keyword>
<dbReference type="AlphaFoldDB" id="A0A7V2B255"/>
<comment type="subunit">
    <text evidence="4 10 11">F-type ATPases have 2 components, CF(1) - the catalytic core - and CF(0) - the membrane proton channel. CF(1) has five subunits: alpha(3), beta(3), gamma(1), delta(1), epsilon(1). CF(0) has three main subunits: a, b and c.</text>
</comment>
<keyword evidence="12" id="KW-0175">Coiled coil</keyword>
<proteinExistence type="inferred from homology"/>